<feature type="chain" id="PRO_5030006008" description="Probable sugar-binding periplasmic protein" evidence="7">
    <location>
        <begin position="23"/>
        <end position="418"/>
    </location>
</feature>
<dbReference type="GO" id="GO:0042597">
    <property type="term" value="C:periplasmic space"/>
    <property type="evidence" value="ECO:0007669"/>
    <property type="project" value="UniProtKB-SubCell"/>
</dbReference>
<evidence type="ECO:0000256" key="7">
    <source>
        <dbReference type="SAM" id="SignalP"/>
    </source>
</evidence>
<dbReference type="OrthoDB" id="5580590at2"/>
<sequence length="418" mass="45745">MKLAYLILAAAVSWLPATLAHASGQVEVLHWWTSSGEAKSVKVLKQMMEQQHHSWKDFAVAGGGGESAMTVLKMRAVSGNPPTAAQLKGHDIQEWGRLGFLTSLDDVALQENWDNVLPPVVANIMKYNHHYVAVPINVHRVNWLWVNPTVFKAAGATVPTTLAEFFVAADKIKAAGLIALAHGGQPWQDATLFESIALAVLGSADYRKAFVDLDMTVINSNKMVDVFKQFKRMKAYIDPEAGGRHWNSATEMVINGQAAMQFMGDWAKGEFAQVGKIPGKDYLCVPAPGTQHQFTFNIDSLAFFKLKGTEVDNIAQHDLAKTLLTPTFQKIFNLNKGSIPVRLDMDMSAFDQCALDSMQAFRQASLSGDLVPSFSQNLATTADVQSAIVDVVSEFFDQKDPDPKLAPSRLARAIKSAI</sequence>
<proteinExistence type="inferred from homology"/>
<comment type="caution">
    <text evidence="8">The sequence shown here is derived from an EMBL/GenBank/DDBJ whole genome shotgun (WGS) entry which is preliminary data.</text>
</comment>
<evidence type="ECO:0000313" key="9">
    <source>
        <dbReference type="EMBL" id="PSW99217.1"/>
    </source>
</evidence>
<keyword evidence="10" id="KW-1185">Reference proteome</keyword>
<dbReference type="EMBL" id="PYOP01000003">
    <property type="protein sequence ID" value="PSW99217.1"/>
    <property type="molecule type" value="Genomic_DNA"/>
</dbReference>
<dbReference type="SUPFAM" id="SSF53850">
    <property type="entry name" value="Periplasmic binding protein-like II"/>
    <property type="match status" value="1"/>
</dbReference>
<evidence type="ECO:0000256" key="5">
    <source>
        <dbReference type="ARBA" id="ARBA00049629"/>
    </source>
</evidence>
<dbReference type="Proteomes" id="UP000241954">
    <property type="component" value="Unassembled WGS sequence"/>
</dbReference>
<feature type="signal peptide" evidence="7">
    <location>
        <begin position="1"/>
        <end position="22"/>
    </location>
</feature>
<evidence type="ECO:0000256" key="3">
    <source>
        <dbReference type="ARBA" id="ARBA00022448"/>
    </source>
</evidence>
<dbReference type="PANTHER" id="PTHR43649:SF28">
    <property type="entry name" value="BINDING PROTEIN COMPONENT OF ABC SUGAR TRANSPORTER-RELATED"/>
    <property type="match status" value="1"/>
</dbReference>
<dbReference type="PANTHER" id="PTHR43649">
    <property type="entry name" value="ARABINOSE-BINDING PROTEIN-RELATED"/>
    <property type="match status" value="1"/>
</dbReference>
<keyword evidence="3" id="KW-0813">Transport</keyword>
<protein>
    <recommendedName>
        <fullName evidence="6">Probable sugar-binding periplasmic protein</fullName>
    </recommendedName>
</protein>
<evidence type="ECO:0000256" key="4">
    <source>
        <dbReference type="ARBA" id="ARBA00022729"/>
    </source>
</evidence>
<dbReference type="GeneID" id="93546913"/>
<evidence type="ECO:0000256" key="6">
    <source>
        <dbReference type="ARBA" id="ARBA00049753"/>
    </source>
</evidence>
<dbReference type="STRING" id="56192.UB38_03050"/>
<evidence type="ECO:0000256" key="2">
    <source>
        <dbReference type="ARBA" id="ARBA00008520"/>
    </source>
</evidence>
<comment type="similarity">
    <text evidence="2">Belongs to the bacterial solute-binding protein 1 family.</text>
</comment>
<name>A0A0D8P7D3_9GAMM</name>
<dbReference type="InterPro" id="IPR050490">
    <property type="entry name" value="Bact_solute-bd_prot1"/>
</dbReference>
<evidence type="ECO:0000256" key="1">
    <source>
        <dbReference type="ARBA" id="ARBA00004418"/>
    </source>
</evidence>
<comment type="function">
    <text evidence="5">Part of a binding-protein-dependent transport system for a sugar.</text>
</comment>
<evidence type="ECO:0000313" key="10">
    <source>
        <dbReference type="Proteomes" id="UP000241190"/>
    </source>
</evidence>
<reference evidence="8 11" key="1">
    <citation type="submission" date="2018-01" db="EMBL/GenBank/DDBJ databases">
        <title>Whole genome sequencing of Histamine producing bacteria.</title>
        <authorList>
            <person name="Butler K."/>
        </authorList>
    </citation>
    <scope>NUCLEOTIDE SEQUENCE [LARGE SCALE GENOMIC DNA]</scope>
    <source>
        <strain evidence="9 10">ATCC 51761</strain>
        <strain evidence="8 11">NCIMB 13481</strain>
    </source>
</reference>
<dbReference type="InterPro" id="IPR006059">
    <property type="entry name" value="SBP"/>
</dbReference>
<accession>A0A0D8P7D3</accession>
<evidence type="ECO:0000313" key="11">
    <source>
        <dbReference type="Proteomes" id="UP000241954"/>
    </source>
</evidence>
<keyword evidence="4 7" id="KW-0732">Signal</keyword>
<dbReference type="EMBL" id="PYLW01000001">
    <property type="protein sequence ID" value="PSV99686.1"/>
    <property type="molecule type" value="Genomic_DNA"/>
</dbReference>
<evidence type="ECO:0000313" key="8">
    <source>
        <dbReference type="EMBL" id="PSV99686.1"/>
    </source>
</evidence>
<dbReference type="Gene3D" id="3.40.190.10">
    <property type="entry name" value="Periplasmic binding protein-like II"/>
    <property type="match status" value="2"/>
</dbReference>
<comment type="subcellular location">
    <subcellularLocation>
        <location evidence="1">Periplasm</location>
    </subcellularLocation>
</comment>
<dbReference type="RefSeq" id="WP_045037650.1">
    <property type="nucleotide sequence ID" value="NZ_CAMQYU010000019.1"/>
</dbReference>
<gene>
    <name evidence="8" type="ORF">C9I88_00565</name>
    <name evidence="9" type="ORF">C9J52_02335</name>
</gene>
<organism evidence="8 11">
    <name type="scientific">Photobacterium iliopiscarium</name>
    <dbReference type="NCBI Taxonomy" id="56192"/>
    <lineage>
        <taxon>Bacteria</taxon>
        <taxon>Pseudomonadati</taxon>
        <taxon>Pseudomonadota</taxon>
        <taxon>Gammaproteobacteria</taxon>
        <taxon>Vibrionales</taxon>
        <taxon>Vibrionaceae</taxon>
        <taxon>Photobacterium</taxon>
    </lineage>
</organism>
<dbReference type="AlphaFoldDB" id="A0A0D8P7D3"/>
<dbReference type="Proteomes" id="UP000241190">
    <property type="component" value="Unassembled WGS sequence"/>
</dbReference>
<dbReference type="Pfam" id="PF01547">
    <property type="entry name" value="SBP_bac_1"/>
    <property type="match status" value="1"/>
</dbReference>